<dbReference type="RefSeq" id="XP_010915674.1">
    <property type="nucleotide sequence ID" value="XM_010917372.3"/>
</dbReference>
<gene>
    <name evidence="3" type="primary">LOC105040715</name>
</gene>
<dbReference type="AlphaFoldDB" id="A0A6I9QZQ4"/>
<evidence type="ECO:0000313" key="3">
    <source>
        <dbReference type="RefSeq" id="XP_010915674.1"/>
    </source>
</evidence>
<feature type="compositionally biased region" description="Basic and acidic residues" evidence="1">
    <location>
        <begin position="66"/>
        <end position="80"/>
    </location>
</feature>
<sequence>MASLQLKKPILESANCQHDDHTTAQKHQEADAKRGVIVESEKHQTEFCSHGSESLQRGKQTIAAGKTKERGKKEARKELHAATYDGSNMVALKPKKAGNKIKEEKKNEEEKKKSKRKSRDDSSSSSSESEDDVCSKKKGGKEKKNK</sequence>
<dbReference type="Proteomes" id="UP000504607">
    <property type="component" value="Chromosome 3"/>
</dbReference>
<accession>A0A6I9QZQ4</accession>
<feature type="compositionally biased region" description="Basic and acidic residues" evidence="1">
    <location>
        <begin position="17"/>
        <end position="32"/>
    </location>
</feature>
<protein>
    <submittedName>
        <fullName evidence="3">Protein FAM133A</fullName>
    </submittedName>
</protein>
<proteinExistence type="predicted"/>
<feature type="compositionally biased region" description="Basic and acidic residues" evidence="1">
    <location>
        <begin position="100"/>
        <end position="122"/>
    </location>
</feature>
<dbReference type="InParanoid" id="A0A6I9QZQ4"/>
<feature type="region of interest" description="Disordered" evidence="1">
    <location>
        <begin position="1"/>
        <end position="32"/>
    </location>
</feature>
<evidence type="ECO:0000256" key="1">
    <source>
        <dbReference type="SAM" id="MobiDB-lite"/>
    </source>
</evidence>
<organism evidence="2 3">
    <name type="scientific">Elaeis guineensis var. tenera</name>
    <name type="common">Oil palm</name>
    <dbReference type="NCBI Taxonomy" id="51953"/>
    <lineage>
        <taxon>Eukaryota</taxon>
        <taxon>Viridiplantae</taxon>
        <taxon>Streptophyta</taxon>
        <taxon>Embryophyta</taxon>
        <taxon>Tracheophyta</taxon>
        <taxon>Spermatophyta</taxon>
        <taxon>Magnoliopsida</taxon>
        <taxon>Liliopsida</taxon>
        <taxon>Arecaceae</taxon>
        <taxon>Arecoideae</taxon>
        <taxon>Cocoseae</taxon>
        <taxon>Elaeidinae</taxon>
        <taxon>Elaeis</taxon>
    </lineage>
</organism>
<dbReference type="KEGG" id="egu:105040715"/>
<name>A0A6I9QZQ4_ELAGV</name>
<feature type="region of interest" description="Disordered" evidence="1">
    <location>
        <begin position="47"/>
        <end position="146"/>
    </location>
</feature>
<evidence type="ECO:0000313" key="2">
    <source>
        <dbReference type="Proteomes" id="UP000504607"/>
    </source>
</evidence>
<reference evidence="3" key="1">
    <citation type="submission" date="2025-08" db="UniProtKB">
        <authorList>
            <consortium name="RefSeq"/>
        </authorList>
    </citation>
    <scope>IDENTIFICATION</scope>
</reference>
<feature type="compositionally biased region" description="Basic residues" evidence="1">
    <location>
        <begin position="136"/>
        <end position="146"/>
    </location>
</feature>
<keyword evidence="2" id="KW-1185">Reference proteome</keyword>
<dbReference type="GeneID" id="105040715"/>